<evidence type="ECO:0000313" key="2">
    <source>
        <dbReference type="EMBL" id="KZV50154.1"/>
    </source>
</evidence>
<feature type="compositionally biased region" description="Basic and acidic residues" evidence="1">
    <location>
        <begin position="36"/>
        <end position="69"/>
    </location>
</feature>
<keyword evidence="3" id="KW-1185">Reference proteome</keyword>
<feature type="compositionally biased region" description="Polar residues" evidence="1">
    <location>
        <begin position="212"/>
        <end position="229"/>
    </location>
</feature>
<reference evidence="2 3" key="1">
    <citation type="journal article" date="2015" name="Proc. Natl. Acad. Sci. U.S.A.">
        <title>The resurrection genome of Boea hygrometrica: A blueprint for survival of dehydration.</title>
        <authorList>
            <person name="Xiao L."/>
            <person name="Yang G."/>
            <person name="Zhang L."/>
            <person name="Yang X."/>
            <person name="Zhao S."/>
            <person name="Ji Z."/>
            <person name="Zhou Q."/>
            <person name="Hu M."/>
            <person name="Wang Y."/>
            <person name="Chen M."/>
            <person name="Xu Y."/>
            <person name="Jin H."/>
            <person name="Xiao X."/>
            <person name="Hu G."/>
            <person name="Bao F."/>
            <person name="Hu Y."/>
            <person name="Wan P."/>
            <person name="Li L."/>
            <person name="Deng X."/>
            <person name="Kuang T."/>
            <person name="Xiang C."/>
            <person name="Zhu J.K."/>
            <person name="Oliver M.J."/>
            <person name="He Y."/>
        </authorList>
    </citation>
    <scope>NUCLEOTIDE SEQUENCE [LARGE SCALE GENOMIC DNA]</scope>
    <source>
        <strain evidence="3">cv. XS01</strain>
    </source>
</reference>
<evidence type="ECO:0000256" key="1">
    <source>
        <dbReference type="SAM" id="MobiDB-lite"/>
    </source>
</evidence>
<feature type="compositionally biased region" description="Polar residues" evidence="1">
    <location>
        <begin position="293"/>
        <end position="305"/>
    </location>
</feature>
<accession>A0A2Z7CZL1</accession>
<dbReference type="Proteomes" id="UP000250235">
    <property type="component" value="Unassembled WGS sequence"/>
</dbReference>
<name>A0A2Z7CZL1_9LAMI</name>
<dbReference type="AlphaFoldDB" id="A0A2Z7CZL1"/>
<sequence length="317" mass="35502">MAPFNPHTRAAAAIRMKQIALDNQSQMIRRLRAKLATERRESAATNEELGKKVARLERSSHLKDQRYDSRTTTNHRGPIEEKASIIQTIQDLQEDNGAPFDEWEEEAEENSEGEGLGEIPIEVVDATQRRVKSGQLRRGRTTTRRCVLEPAAGTVNQLLICIQSQDDVPVASYSGSSRRLPRVATSRQRIQSQAIVYPVAGYSVLHIQSQENQTQEKPAADQSWSLKENQQQRKFRSDATSAAMQIKQRRNFSSDANSAATQTSSSPRNFIIQISRNPDFCSRTSTVAYRSLHSGSTASSNQKRNQALPPCFSGFEQ</sequence>
<feature type="region of interest" description="Disordered" evidence="1">
    <location>
        <begin position="212"/>
        <end position="231"/>
    </location>
</feature>
<proteinExistence type="predicted"/>
<protein>
    <submittedName>
        <fullName evidence="2">Uncharacterized protein</fullName>
    </submittedName>
</protein>
<feature type="region of interest" description="Disordered" evidence="1">
    <location>
        <begin position="293"/>
        <end position="317"/>
    </location>
</feature>
<organism evidence="2 3">
    <name type="scientific">Dorcoceras hygrometricum</name>
    <dbReference type="NCBI Taxonomy" id="472368"/>
    <lineage>
        <taxon>Eukaryota</taxon>
        <taxon>Viridiplantae</taxon>
        <taxon>Streptophyta</taxon>
        <taxon>Embryophyta</taxon>
        <taxon>Tracheophyta</taxon>
        <taxon>Spermatophyta</taxon>
        <taxon>Magnoliopsida</taxon>
        <taxon>eudicotyledons</taxon>
        <taxon>Gunneridae</taxon>
        <taxon>Pentapetalae</taxon>
        <taxon>asterids</taxon>
        <taxon>lamiids</taxon>
        <taxon>Lamiales</taxon>
        <taxon>Gesneriaceae</taxon>
        <taxon>Didymocarpoideae</taxon>
        <taxon>Trichosporeae</taxon>
        <taxon>Loxocarpinae</taxon>
        <taxon>Dorcoceras</taxon>
    </lineage>
</organism>
<evidence type="ECO:0000313" key="3">
    <source>
        <dbReference type="Proteomes" id="UP000250235"/>
    </source>
</evidence>
<dbReference type="EMBL" id="KQ992534">
    <property type="protein sequence ID" value="KZV50154.1"/>
    <property type="molecule type" value="Genomic_DNA"/>
</dbReference>
<gene>
    <name evidence="2" type="ORF">F511_22611</name>
</gene>
<feature type="region of interest" description="Disordered" evidence="1">
    <location>
        <begin position="36"/>
        <end position="75"/>
    </location>
</feature>